<feature type="transmembrane region" description="Helical" evidence="8">
    <location>
        <begin position="1041"/>
        <end position="1057"/>
    </location>
</feature>
<evidence type="ECO:0000256" key="3">
    <source>
        <dbReference type="ARBA" id="ARBA00022692"/>
    </source>
</evidence>
<dbReference type="PANTHER" id="PTHR46022:SF6">
    <property type="entry name" value="PROTEIN PATCHED HOMOLOG 3"/>
    <property type="match status" value="1"/>
</dbReference>
<feature type="transmembrane region" description="Helical" evidence="8">
    <location>
        <begin position="1063"/>
        <end position="1085"/>
    </location>
</feature>
<evidence type="ECO:0000256" key="5">
    <source>
        <dbReference type="ARBA" id="ARBA00023136"/>
    </source>
</evidence>
<evidence type="ECO:0000313" key="11">
    <source>
        <dbReference type="Proteomes" id="UP001620626"/>
    </source>
</evidence>
<feature type="compositionally biased region" description="Polar residues" evidence="7">
    <location>
        <begin position="540"/>
        <end position="554"/>
    </location>
</feature>
<feature type="region of interest" description="Disordered" evidence="7">
    <location>
        <begin position="530"/>
        <end position="556"/>
    </location>
</feature>
<feature type="compositionally biased region" description="Polar residues" evidence="7">
    <location>
        <begin position="1526"/>
        <end position="1535"/>
    </location>
</feature>
<evidence type="ECO:0000256" key="2">
    <source>
        <dbReference type="ARBA" id="ARBA00005585"/>
    </source>
</evidence>
<dbReference type="PROSITE" id="PS50156">
    <property type="entry name" value="SSD"/>
    <property type="match status" value="1"/>
</dbReference>
<feature type="transmembrane region" description="Helical" evidence="8">
    <location>
        <begin position="895"/>
        <end position="916"/>
    </location>
</feature>
<feature type="transmembrane region" description="Helical" evidence="8">
    <location>
        <begin position="1372"/>
        <end position="1394"/>
    </location>
</feature>
<dbReference type="PANTHER" id="PTHR46022">
    <property type="entry name" value="PROTEIN PATCHED"/>
    <property type="match status" value="1"/>
</dbReference>
<feature type="compositionally biased region" description="Polar residues" evidence="7">
    <location>
        <begin position="1613"/>
        <end position="1625"/>
    </location>
</feature>
<feature type="transmembrane region" description="Helical" evidence="8">
    <location>
        <begin position="785"/>
        <end position="809"/>
    </location>
</feature>
<feature type="transmembrane region" description="Helical" evidence="8">
    <location>
        <begin position="1342"/>
        <end position="1366"/>
    </location>
</feature>
<evidence type="ECO:0000259" key="9">
    <source>
        <dbReference type="PROSITE" id="PS50156"/>
    </source>
</evidence>
<name>A0ABD2LLR7_9BILA</name>
<feature type="transmembrane region" description="Helical" evidence="8">
    <location>
        <begin position="821"/>
        <end position="841"/>
    </location>
</feature>
<feature type="region of interest" description="Disordered" evidence="7">
    <location>
        <begin position="1521"/>
        <end position="1652"/>
    </location>
</feature>
<evidence type="ECO:0000256" key="8">
    <source>
        <dbReference type="SAM" id="Phobius"/>
    </source>
</evidence>
<feature type="transmembrane region" description="Helical" evidence="8">
    <location>
        <begin position="862"/>
        <end position="883"/>
    </location>
</feature>
<feature type="compositionally biased region" description="Basic and acidic residues" evidence="7">
    <location>
        <begin position="1573"/>
        <end position="1582"/>
    </location>
</feature>
<keyword evidence="6" id="KW-0325">Glycoprotein</keyword>
<protein>
    <recommendedName>
        <fullName evidence="9">SSD domain-containing protein</fullName>
    </recommendedName>
</protein>
<dbReference type="GO" id="GO:0018996">
    <property type="term" value="P:molting cycle, collagen and cuticulin-based cuticle"/>
    <property type="evidence" value="ECO:0007669"/>
    <property type="project" value="UniProtKB-ARBA"/>
</dbReference>
<gene>
    <name evidence="10" type="ORF">niasHT_002292</name>
</gene>
<evidence type="ECO:0000256" key="1">
    <source>
        <dbReference type="ARBA" id="ARBA00004141"/>
    </source>
</evidence>
<dbReference type="GO" id="GO:0005886">
    <property type="term" value="C:plasma membrane"/>
    <property type="evidence" value="ECO:0007669"/>
    <property type="project" value="UniProtKB-ARBA"/>
</dbReference>
<feature type="transmembrane region" description="Helical" evidence="8">
    <location>
        <begin position="752"/>
        <end position="773"/>
    </location>
</feature>
<keyword evidence="4 8" id="KW-1133">Transmembrane helix</keyword>
<organism evidence="10 11">
    <name type="scientific">Heterodera trifolii</name>
    <dbReference type="NCBI Taxonomy" id="157864"/>
    <lineage>
        <taxon>Eukaryota</taxon>
        <taxon>Metazoa</taxon>
        <taxon>Ecdysozoa</taxon>
        <taxon>Nematoda</taxon>
        <taxon>Chromadorea</taxon>
        <taxon>Rhabditida</taxon>
        <taxon>Tylenchina</taxon>
        <taxon>Tylenchomorpha</taxon>
        <taxon>Tylenchoidea</taxon>
        <taxon>Heteroderidae</taxon>
        <taxon>Heteroderinae</taxon>
        <taxon>Heterodera</taxon>
    </lineage>
</organism>
<keyword evidence="5 8" id="KW-0472">Membrane</keyword>
<dbReference type="Gene3D" id="1.20.1640.10">
    <property type="entry name" value="Multidrug efflux transporter AcrB transmembrane domain"/>
    <property type="match status" value="2"/>
</dbReference>
<comment type="similarity">
    <text evidence="2">Belongs to the patched family.</text>
</comment>
<reference evidence="10 11" key="1">
    <citation type="submission" date="2024-10" db="EMBL/GenBank/DDBJ databases">
        <authorList>
            <person name="Kim D."/>
        </authorList>
    </citation>
    <scope>NUCLEOTIDE SEQUENCE [LARGE SCALE GENOMIC DNA]</scope>
    <source>
        <strain evidence="10">BH-2024</strain>
    </source>
</reference>
<keyword evidence="3 8" id="KW-0812">Transmembrane</keyword>
<dbReference type="Pfam" id="PF12349">
    <property type="entry name" value="Sterol-sensing"/>
    <property type="match status" value="1"/>
</dbReference>
<comment type="subcellular location">
    <subcellularLocation>
        <location evidence="1">Membrane</location>
        <topology evidence="1">Multi-pass membrane protein</topology>
    </subcellularLocation>
</comment>
<feature type="transmembrane region" description="Helical" evidence="8">
    <location>
        <begin position="1401"/>
        <end position="1420"/>
    </location>
</feature>
<evidence type="ECO:0000313" key="10">
    <source>
        <dbReference type="EMBL" id="KAL3116168.1"/>
    </source>
</evidence>
<feature type="transmembrane region" description="Helical" evidence="8">
    <location>
        <begin position="1440"/>
        <end position="1460"/>
    </location>
</feature>
<feature type="region of interest" description="Disordered" evidence="7">
    <location>
        <begin position="54"/>
        <end position="81"/>
    </location>
</feature>
<dbReference type="InterPro" id="IPR053958">
    <property type="entry name" value="HMGCR/SNAP/NPC1-like_SSD"/>
</dbReference>
<dbReference type="EMBL" id="JBICBT010000361">
    <property type="protein sequence ID" value="KAL3116168.1"/>
    <property type="molecule type" value="Genomic_DNA"/>
</dbReference>
<evidence type="ECO:0000256" key="6">
    <source>
        <dbReference type="ARBA" id="ARBA00023180"/>
    </source>
</evidence>
<feature type="region of interest" description="Disordered" evidence="7">
    <location>
        <begin position="128"/>
        <end position="158"/>
    </location>
</feature>
<evidence type="ECO:0000256" key="7">
    <source>
        <dbReference type="SAM" id="MobiDB-lite"/>
    </source>
</evidence>
<dbReference type="FunFam" id="1.20.1640.10:FF:000031">
    <property type="entry name" value="PaTChed family"/>
    <property type="match status" value="1"/>
</dbReference>
<comment type="caution">
    <text evidence="10">The sequence shown here is derived from an EMBL/GenBank/DDBJ whole genome shotgun (WGS) entry which is preliminary data.</text>
</comment>
<proteinExistence type="inferred from homology"/>
<evidence type="ECO:0000256" key="4">
    <source>
        <dbReference type="ARBA" id="ARBA00022989"/>
    </source>
</evidence>
<dbReference type="Proteomes" id="UP001620626">
    <property type="component" value="Unassembled WGS sequence"/>
</dbReference>
<accession>A0ABD2LLR7</accession>
<feature type="compositionally biased region" description="Pro residues" evidence="7">
    <location>
        <begin position="68"/>
        <end position="81"/>
    </location>
</feature>
<feature type="domain" description="SSD" evidence="9">
    <location>
        <begin position="753"/>
        <end position="914"/>
    </location>
</feature>
<keyword evidence="11" id="KW-1185">Reference proteome</keyword>
<sequence length="1652" mass="184287">MARQGVHNCFSPPCEMFERFSVRCSVFVAPSPPLVTPKFSPPPTKKRRWTLRRAAAGGHNNDYNKLVLPPPPPPKSVPPPSQSAPLLLILHKNLQNPCIRCLSRLSLQNEKHSQRKAKELWVNIEKRNDSHKERKKKGMMKVHSLEGNGTPTDCRRRKNSGNFKKLLDKHLVGKNDPADFSKAWRKKFSKHPSWCDADMCIQQINAGNAVGNCVALYSRALFQKMLFHLGEFVQQWPKSIVLVGLVLLTVLSFGLKDAIIETDLVQLWVERGGRLDEEMNFLPNAKLNYHRREKRAVSPIVAQNNRTETKTANVAELPTENTFGGGFQVVIQTPEVPGENILTREGLQRHVAILEEISKFSVEMFGEKWHLSDICFKPPPPASAKDELAQFMGDIMSQIIPCVWITPIDCFWEGSKPLGPFPEYDLGPFAQFVPFVPNGKLSWKTLNPEALLNTTRSFVDVGMVGELFERAGIGEAYQDRPCIDPLDPDCPSTAPNHFDRCAAYEHFSKWNSELPPDRRVVLRSSNGNSKKWLGKREAPSANSTRAMTNSTTDGNDVAEYYDNDDELATTTTEAPAQRVQREKQRECELFGRSFVEWLSSNRERIHEFINSAEGDNHLLLPVYPDYGKLLTGGCRGFGKRIMNWPEDLIVGGIRRDAQGVQIRHAEAFQTVFLVASAGDVYQRLIRSKNHRTEKFGVSFTQAHAGAIIAAWQRNFTKSIYDHTLNKPGQGIRVVHPLASTSIQDMLEQFSEFQFFVIFIGYVLMIIYAGWSQVHWQGWWFSVKSSCLLAIIGVLVITLASVAGLGLSTAMNIHFNAATTQIVPFLTLGLGIDDMFLLLHNYNDVLEAVRQKEVAVLLKETGMSVLITSINNILAFLTGCILPIPALRSFCGQVAILLTSNVLCIILLFPAFIALDLRRRKAGHRDMSFAALFCCCCNSSCFTGGKKGGGIENGGQKHPKMMEGGAFKKRKLEECSSRNQLVKTDSTVTTHSSEIDLQQMSAAVFGPPSSVQLMANGNFGPSSSPSSASNNKSVTSSATKSLHKWYTLVGFLHGYYIPLLRRPIAKTVVLLVCAAMFLFGCFGLYYSRIGLELADVLPEHTAPAAFLKARERYFSFYPMFIVPKGPSVDYAHQQHKLEQLRRDIARSNFVIKVDGEPEQWWMMFMRTWLHSLQSSLDRAAQIGIFPDDDLKKMAADALARNFTLSDDFLLARKLLCSAGQRFNCTEMRGAKLIEDGRVNPRGFYNYLTAWFYQDNMMYYVSQAAFFPTPLPWHFSSADESVVPPADPLLYSQIPFYMNGLTDTQSIVQMIKEIRAICDRYSADGLPVYPSGIPFTFWEQYLKLTFYLVSAILIIGVAVLLVISLIIFNPWAAAMVAIIVVTMTVELAGFMGVFGVKMNPISAVTLITAVGIGVEFTAHVVLAFLTSLGSRDERMVACLEHMFIPVIHGGLSTLLGIVMLAFSEFDFVVKYFFVVMTALVIIGLINGLALLPVLLSLIGPPCEITPVNGSNLLPCPASERYRPEDSPNCFTPSSTHHQQSDEQKRRRGCKRMLAVDDSSSASSTEDGAGAPAVSKSDENGEHQKQQQSLNSHRQHDYHESLSTLYEASGEEREQQNQQNTPKLKNNSGSGGGEDTNGKTRRTASLSMTPADRRF</sequence>
<feature type="transmembrane region" description="Helical" evidence="8">
    <location>
        <begin position="1469"/>
        <end position="1496"/>
    </location>
</feature>
<dbReference type="SUPFAM" id="SSF82866">
    <property type="entry name" value="Multidrug efflux transporter AcrB transmembrane domain"/>
    <property type="match status" value="2"/>
</dbReference>
<dbReference type="InterPro" id="IPR000731">
    <property type="entry name" value="SSD"/>
</dbReference>